<feature type="compositionally biased region" description="Low complexity" evidence="17">
    <location>
        <begin position="908"/>
        <end position="921"/>
    </location>
</feature>
<dbReference type="KEGG" id="bnn:FOA43_003720"/>
<evidence type="ECO:0000256" key="2">
    <source>
        <dbReference type="ARBA" id="ARBA00008913"/>
    </source>
</evidence>
<dbReference type="GO" id="GO:0003682">
    <property type="term" value="F:chromatin binding"/>
    <property type="evidence" value="ECO:0007669"/>
    <property type="project" value="TreeGrafter"/>
</dbReference>
<evidence type="ECO:0000313" key="21">
    <source>
        <dbReference type="Proteomes" id="UP000662931"/>
    </source>
</evidence>
<dbReference type="SUPFAM" id="SSF46689">
    <property type="entry name" value="Homeodomain-like"/>
    <property type="match status" value="1"/>
</dbReference>
<comment type="function">
    <text evidence="12">Component of the NuA4 histone acetyltransferase complex which is involved in transcriptional activation of selected genes principally by acetylation of nucleosomal histone H4 and H2A. The NuA4 complex is also involved in DNA repair.</text>
</comment>
<feature type="compositionally biased region" description="Low complexity" evidence="17">
    <location>
        <begin position="1099"/>
        <end position="1111"/>
    </location>
</feature>
<feature type="compositionally biased region" description="Basic and acidic residues" evidence="17">
    <location>
        <begin position="386"/>
        <end position="421"/>
    </location>
</feature>
<evidence type="ECO:0000256" key="6">
    <source>
        <dbReference type="ARBA" id="ARBA00022853"/>
    </source>
</evidence>
<evidence type="ECO:0000313" key="20">
    <source>
        <dbReference type="EMBL" id="QPG76334.1"/>
    </source>
</evidence>
<keyword evidence="6" id="KW-0156">Chromatin regulator</keyword>
<feature type="domain" description="Myb-like" evidence="18">
    <location>
        <begin position="610"/>
        <end position="664"/>
    </location>
</feature>
<dbReference type="GO" id="GO:0035267">
    <property type="term" value="C:NuA4 histone acetyltransferase complex"/>
    <property type="evidence" value="ECO:0007669"/>
    <property type="project" value="TreeGrafter"/>
</dbReference>
<reference evidence="20" key="1">
    <citation type="submission" date="2020-10" db="EMBL/GenBank/DDBJ databases">
        <authorList>
            <person name="Roach M.J.R."/>
        </authorList>
    </citation>
    <scope>NUCLEOTIDE SEQUENCE</scope>
    <source>
        <strain evidence="20">CBS 1945</strain>
    </source>
</reference>
<evidence type="ECO:0000259" key="18">
    <source>
        <dbReference type="PROSITE" id="PS50090"/>
    </source>
</evidence>
<keyword evidence="9" id="KW-0804">Transcription</keyword>
<evidence type="ECO:0000256" key="11">
    <source>
        <dbReference type="ARBA" id="ARBA00023242"/>
    </source>
</evidence>
<sequence>MPTTIPGSFIKGPVKGPISMPANESINEIENIPIEKVKREAIDKRRQDSNNIVKERKRRLSELYCVSRLPLLPLSNDQMLQIKDMLALFLEKNDLEKGYEFSISALAHEKRDLVTEDAENDTRPPKKLQKTLPIQASEILTRKHIELSPDEAPTLSSMIHKYTEQREAGRADEKVKRDLDYENVEIKKLLVTLMPERKPHKVAAARSLTEMFYHQQTLQLPKLLLRARKTLTSESFETSLVEGKVSVLYSRIEELKRKHSWSLRQPRKYLEPFLMKGRKTHWDYLLSESKWLATDMKQERRFKVAQCYFVSQAVQDYWSYGKVCCIKTKPIVYLKDVEIESKVTTGTEVQVVSNDAQGYPANGVTEDVTMTDAGADASADAPATEVHPEVDDQGTKSAEGEDKSIREPQVDGDCDKDVSTHEGPKIINLVDIVVEEATNVDGDAGISSKKENDDETVKEITIRDAPMVSSEQEPIVIEAEKEVEKLRHDPMMSYAPLEKTAHFFLHASLDTFTPTEVSIVEHLPAYDPFSEKEPDHIVDRDLYGHVSALLPPPDEEPEWEKIVFRQQDDADKHIATYQKALFGPYRRFNVLKPPKPPSIRNIELRIPTIWLPQDDRYLIKYVTEFSFNWEIISAHLSSQPTLRYFSNIERRTPWQCFERYIQLNNRFRFSDMRGVYTIAAKEWLEAAHRVQATTRRRISPLGVGQESIQRGNRRLRWASMLEAIRKLMKKRESIQRPAPQERKPAEIGSFETPSPEDLSKLKWERDKAIQQAYVAANPKGYNDRVRANPSVGNGVRSAVAAATASHIVTNGVHQHDGGMAVNQRHGQSRPMSLQATVSAASAAGYTPEQIQRLVQIQRQRQKQALAQRVRQVRSADSNSVGGSMSASSSRASSTVPTPLQGHAGLARPQTQPPASTFSSPSTPAPTPEQVLAAAAGQHAGRGSPVASNLSISSPVHRSSPRISFTTAQVSAIISQIQTRNPNLSKDQVSRLAVAYLANYQQKLTQRQKQGQHAQQIQQAQRSSRSSPIPAISSPRNQNVPMGKRAPRKQLTPQQLAMLAENPKLTPQQRQQVQILQQQQQQQIQRRQQQAKVLQHTNDDSGSPSGNGSHHTPTPEEIQLAMNRRRTVRDSNMVVSEVARSPQKSSTPSGSPHSVAGANLNLEVIENDLLNADFSFLEGAWLSSSPHVGNASLSNDEPNNTM</sequence>
<dbReference type="SMART" id="SM00717">
    <property type="entry name" value="SANT"/>
    <property type="match status" value="1"/>
</dbReference>
<dbReference type="PANTHER" id="PTHR46459">
    <property type="entry name" value="E1A-BINDING PROTEIN P400-RELATED"/>
    <property type="match status" value="1"/>
</dbReference>
<dbReference type="InterPro" id="IPR001005">
    <property type="entry name" value="SANT/Myb"/>
</dbReference>
<evidence type="ECO:0000259" key="19">
    <source>
        <dbReference type="PROSITE" id="PS51204"/>
    </source>
</evidence>
<feature type="compositionally biased region" description="Basic and acidic residues" evidence="17">
    <location>
        <begin position="732"/>
        <end position="745"/>
    </location>
</feature>
<dbReference type="PROSITE" id="PS51204">
    <property type="entry name" value="HSA"/>
    <property type="match status" value="1"/>
</dbReference>
<evidence type="ECO:0000256" key="3">
    <source>
        <dbReference type="ARBA" id="ARBA00011353"/>
    </source>
</evidence>
<name>A0A875SBV2_EENNA</name>
<dbReference type="CDD" id="cd00167">
    <property type="entry name" value="SANT"/>
    <property type="match status" value="1"/>
</dbReference>
<evidence type="ECO:0000256" key="5">
    <source>
        <dbReference type="ARBA" id="ARBA00022763"/>
    </source>
</evidence>
<dbReference type="EMBL" id="CP064815">
    <property type="protein sequence ID" value="QPG76334.1"/>
    <property type="molecule type" value="Genomic_DNA"/>
</dbReference>
<keyword evidence="21" id="KW-1185">Reference proteome</keyword>
<comment type="subunit">
    <text evidence="3">Component of the NuA4 histone acetyltransferase complex.</text>
</comment>
<dbReference type="FunFam" id="1.10.10.60:FF:000484">
    <property type="entry name" value="Chromatin modification-related protein EAF1"/>
    <property type="match status" value="1"/>
</dbReference>
<organism evidence="20 21">
    <name type="scientific">Eeniella nana</name>
    <name type="common">Yeast</name>
    <name type="synonym">Brettanomyces nanus</name>
    <dbReference type="NCBI Taxonomy" id="13502"/>
    <lineage>
        <taxon>Eukaryota</taxon>
        <taxon>Fungi</taxon>
        <taxon>Dikarya</taxon>
        <taxon>Ascomycota</taxon>
        <taxon>Saccharomycotina</taxon>
        <taxon>Pichiomycetes</taxon>
        <taxon>Pichiales</taxon>
        <taxon>Pichiaceae</taxon>
        <taxon>Brettanomyces</taxon>
    </lineage>
</organism>
<feature type="region of interest" description="Disordered" evidence="17">
    <location>
        <begin position="1083"/>
        <end position="1113"/>
    </location>
</feature>
<dbReference type="SMART" id="SM00573">
    <property type="entry name" value="HSA"/>
    <property type="match status" value="1"/>
</dbReference>
<dbReference type="Pfam" id="PF07529">
    <property type="entry name" value="HSA"/>
    <property type="match status" value="1"/>
</dbReference>
<dbReference type="Pfam" id="PF13921">
    <property type="entry name" value="Myb_DNA-bind_6"/>
    <property type="match status" value="1"/>
</dbReference>
<feature type="compositionally biased region" description="Low complexity" evidence="17">
    <location>
        <begin position="1005"/>
        <end position="1034"/>
    </location>
</feature>
<keyword evidence="11" id="KW-0539">Nucleus</keyword>
<evidence type="ECO:0000256" key="8">
    <source>
        <dbReference type="ARBA" id="ARBA00023159"/>
    </source>
</evidence>
<comment type="similarity">
    <text evidence="2">Belongs to the EAF1 family.</text>
</comment>
<comment type="subcellular location">
    <subcellularLocation>
        <location evidence="1">Nucleus</location>
    </subcellularLocation>
</comment>
<dbReference type="RefSeq" id="XP_038779899.1">
    <property type="nucleotide sequence ID" value="XM_038923971.1"/>
</dbReference>
<dbReference type="PANTHER" id="PTHR46459:SF1">
    <property type="entry name" value="E1A-BINDING PROTEIN P400"/>
    <property type="match status" value="1"/>
</dbReference>
<feature type="compositionally biased region" description="Low complexity" evidence="17">
    <location>
        <begin position="877"/>
        <end position="893"/>
    </location>
</feature>
<dbReference type="GO" id="GO:0006281">
    <property type="term" value="P:DNA repair"/>
    <property type="evidence" value="ECO:0007669"/>
    <property type="project" value="UniProtKB-KW"/>
</dbReference>
<feature type="domain" description="HSA" evidence="19">
    <location>
        <begin position="269"/>
        <end position="344"/>
    </location>
</feature>
<accession>A0A875SBV2</accession>
<proteinExistence type="inferred from homology"/>
<gene>
    <name evidence="20" type="ORF">FOA43_003720</name>
</gene>
<keyword evidence="5" id="KW-0227">DNA damage</keyword>
<feature type="region of interest" description="Disordered" evidence="17">
    <location>
        <begin position="867"/>
        <end position="960"/>
    </location>
</feature>
<feature type="region of interest" description="Disordered" evidence="17">
    <location>
        <begin position="732"/>
        <end position="757"/>
    </location>
</feature>
<feature type="region of interest" description="Disordered" evidence="17">
    <location>
        <begin position="376"/>
        <end position="421"/>
    </location>
</feature>
<dbReference type="Gene3D" id="1.10.10.60">
    <property type="entry name" value="Homeodomain-like"/>
    <property type="match status" value="1"/>
</dbReference>
<dbReference type="GeneID" id="62197120"/>
<dbReference type="OrthoDB" id="5364245at2759"/>
<dbReference type="PROSITE" id="PS50090">
    <property type="entry name" value="MYB_LIKE"/>
    <property type="match status" value="1"/>
</dbReference>
<evidence type="ECO:0000256" key="12">
    <source>
        <dbReference type="ARBA" id="ARBA00025178"/>
    </source>
</evidence>
<evidence type="ECO:0000256" key="9">
    <source>
        <dbReference type="ARBA" id="ARBA00023163"/>
    </source>
</evidence>
<dbReference type="InterPro" id="IPR009057">
    <property type="entry name" value="Homeodomain-like_sf"/>
</dbReference>
<evidence type="ECO:0000256" key="10">
    <source>
        <dbReference type="ARBA" id="ARBA00023204"/>
    </source>
</evidence>
<keyword evidence="8" id="KW-0010">Activator</keyword>
<dbReference type="GO" id="GO:0006325">
    <property type="term" value="P:chromatin organization"/>
    <property type="evidence" value="ECO:0007669"/>
    <property type="project" value="UniProtKB-KW"/>
</dbReference>
<dbReference type="Proteomes" id="UP000662931">
    <property type="component" value="Chromosome 4"/>
</dbReference>
<evidence type="ECO:0000256" key="1">
    <source>
        <dbReference type="ARBA" id="ARBA00004123"/>
    </source>
</evidence>
<feature type="region of interest" description="Disordered" evidence="17">
    <location>
        <begin position="1005"/>
        <end position="1048"/>
    </location>
</feature>
<evidence type="ECO:0000256" key="17">
    <source>
        <dbReference type="SAM" id="MobiDB-lite"/>
    </source>
</evidence>
<evidence type="ECO:0000256" key="14">
    <source>
        <dbReference type="ARBA" id="ARBA00032084"/>
    </source>
</evidence>
<dbReference type="GO" id="GO:0005634">
    <property type="term" value="C:nucleus"/>
    <property type="evidence" value="ECO:0007669"/>
    <property type="project" value="UniProtKB-SubCell"/>
</dbReference>
<keyword evidence="7" id="KW-0805">Transcription regulation</keyword>
<dbReference type="InterPro" id="IPR014012">
    <property type="entry name" value="HSA_dom"/>
</dbReference>
<evidence type="ECO:0000256" key="7">
    <source>
        <dbReference type="ARBA" id="ARBA00023015"/>
    </source>
</evidence>
<evidence type="ECO:0000256" key="15">
    <source>
        <dbReference type="ARBA" id="ARBA00072841"/>
    </source>
</evidence>
<keyword evidence="10" id="KW-0234">DNA repair</keyword>
<protein>
    <recommendedName>
        <fullName evidence="4">Chromatin modification-related protein EAF1</fullName>
    </recommendedName>
    <alternativeName>
        <fullName evidence="15">Chromatin modification-related protein eaf1</fullName>
    </alternativeName>
    <alternativeName>
        <fullName evidence="14 16">ESA1-associated factor 1</fullName>
    </alternativeName>
    <alternativeName>
        <fullName evidence="13">Vacuolar import and degradation protein 21</fullName>
    </alternativeName>
</protein>
<evidence type="ECO:0000256" key="13">
    <source>
        <dbReference type="ARBA" id="ARBA00029670"/>
    </source>
</evidence>
<evidence type="ECO:0000256" key="4">
    <source>
        <dbReference type="ARBA" id="ARBA00018561"/>
    </source>
</evidence>
<evidence type="ECO:0000256" key="16">
    <source>
        <dbReference type="ARBA" id="ARBA00082479"/>
    </source>
</evidence>
<feature type="compositionally biased region" description="Polar residues" evidence="17">
    <location>
        <begin position="945"/>
        <end position="960"/>
    </location>
</feature>
<dbReference type="AlphaFoldDB" id="A0A875SBV2"/>